<evidence type="ECO:0000256" key="4">
    <source>
        <dbReference type="ARBA" id="ARBA00022561"/>
    </source>
</evidence>
<evidence type="ECO:0000256" key="5">
    <source>
        <dbReference type="ARBA" id="ARBA00022844"/>
    </source>
</evidence>
<dbReference type="GO" id="GO:0005198">
    <property type="term" value="F:structural molecule activity"/>
    <property type="evidence" value="ECO:0007669"/>
    <property type="project" value="InterPro"/>
</dbReference>
<dbReference type="Gene3D" id="2.60.169.10">
    <property type="entry name" value="Microviridae F protein"/>
    <property type="match status" value="2"/>
</dbReference>
<keyword evidence="3" id="KW-1140">T=1 icosahedral capsid protein</keyword>
<dbReference type="EMBL" id="OM869709">
    <property type="protein sequence ID" value="UPW42013.1"/>
    <property type="molecule type" value="Genomic_DNA"/>
</dbReference>
<evidence type="ECO:0000256" key="1">
    <source>
        <dbReference type="ARBA" id="ARBA00004328"/>
    </source>
</evidence>
<organism evidence="6">
    <name type="scientific">Dipodfec virus RodF1_35</name>
    <dbReference type="NCBI Taxonomy" id="2929295"/>
    <lineage>
        <taxon>Viruses</taxon>
        <taxon>Monodnaviria</taxon>
        <taxon>Sangervirae</taxon>
        <taxon>Phixviricota</taxon>
        <taxon>Malgrandaviricetes</taxon>
        <taxon>Petitvirales</taxon>
        <taxon>Microviridae</taxon>
    </lineage>
</organism>
<protein>
    <submittedName>
        <fullName evidence="6">Major capsid protein</fullName>
    </submittedName>
</protein>
<keyword evidence="5" id="KW-0946">Virion</keyword>
<dbReference type="SUPFAM" id="SSF88645">
    <property type="entry name" value="ssDNA viruses"/>
    <property type="match status" value="2"/>
</dbReference>
<dbReference type="GO" id="GO:0039615">
    <property type="term" value="C:T=1 icosahedral viral capsid"/>
    <property type="evidence" value="ECO:0007669"/>
    <property type="project" value="UniProtKB-KW"/>
</dbReference>
<dbReference type="InterPro" id="IPR003514">
    <property type="entry name" value="Microviridae_protein_F"/>
</dbReference>
<comment type="similarity">
    <text evidence="2">Belongs to the microviridae F protein family.</text>
</comment>
<reference evidence="6" key="1">
    <citation type="submission" date="2022-02" db="EMBL/GenBank/DDBJ databases">
        <title>Towards deciphering the DNA virus diversity associated with rodent species in the families Cricetidae and Heteromyidae.</title>
        <authorList>
            <person name="Lund M."/>
            <person name="Larsen B.B."/>
            <person name="Gryseels S."/>
            <person name="Kraberger S."/>
            <person name="Rowsey D.M."/>
            <person name="Steger L."/>
            <person name="Yule K.M."/>
            <person name="Upham N.S."/>
            <person name="Worobey M."/>
            <person name="Van Doorslaer K."/>
            <person name="Varsani A."/>
        </authorList>
    </citation>
    <scope>NUCLEOTIDE SEQUENCE</scope>
    <source>
        <strain evidence="6">NeonRodF1_35</strain>
    </source>
</reference>
<sequence>MAKNPYSAFKAANEKIGRSNFSLSHNVNTSMGFGTAIPLPPIEVLPGDSFEMSLASGLRTLPFLFPVQTPIRARVMAFYGRNRVLYKDWPDFIFNNDSSLVSPVFAGTSEQLSRTFAPRGLADYLGWPVMVYGNYDFSSISTKVTYAAWTDSTGGGHNSIHGFFVVPGFLHGDATTVDNVSADVVSVPFNFPYTKANVGKSVYVGNPFFWKPSSNILVGSESDFYVSFNPSDTHPASDWTLHGLAIFQQATDDEGNPYGDPNDLHNYVHLRSYHPQITPSYPLPRFSKNELTGRWTADLKLTMLDSLSPNGNYVVVPFIQTSNMAPISAEMNFEYASLDYYSINFVTRLLDDKAANTTSQGKALAQKTSVLPFRLYESIYNSFIRDPSNNPYYVNGRLEYNKFIPTDAGGSDSTVYDLHRVNWEYDRFTSSYPTPQQGLAPLVGLTSSGTAVFVDSDSVAHELVPVIGDDGSTIENFEDLDKVPDSVRRSAVRAVTNGISINDFRNVNALQRWLETNIRKGYRYSNQLEGHFDVKPHFNVLDMPEFLGGATFDLNTQVVTATADSSSNPLGTQVGVGSAFGKSKTFRCNCDEHGFIMFIIYVTPVPVYAQSLPKYFIKDNPLDYYSPEFANLGMQPVSTLELAPLQGSAGSITNPSVFGYNRAWYDYLSCLDVSTGQFRTSYRDMVLSRVFGGVPKLSPSFIEVRPEGLNEIFARHNSDDPIFGQIHLEISAKRKIPLVALPRLE</sequence>
<accession>A0A976R8Y1</accession>
<evidence type="ECO:0000256" key="2">
    <source>
        <dbReference type="ARBA" id="ARBA00009963"/>
    </source>
</evidence>
<keyword evidence="4" id="KW-0167">Capsid protein</keyword>
<evidence type="ECO:0000256" key="3">
    <source>
        <dbReference type="ARBA" id="ARBA00022431"/>
    </source>
</evidence>
<dbReference type="InterPro" id="IPR037002">
    <property type="entry name" value="Microviridae_protein_F_sf"/>
</dbReference>
<proteinExistence type="inferred from homology"/>
<dbReference type="Pfam" id="PF02305">
    <property type="entry name" value="Phage_F"/>
    <property type="match status" value="2"/>
</dbReference>
<dbReference type="InterPro" id="IPR016184">
    <property type="entry name" value="Capsid/spike_ssDNA_virus"/>
</dbReference>
<name>A0A976R8Y1_9VIRU</name>
<comment type="subcellular location">
    <subcellularLocation>
        <location evidence="1">Virion</location>
    </subcellularLocation>
</comment>
<evidence type="ECO:0000313" key="6">
    <source>
        <dbReference type="EMBL" id="UPW42013.1"/>
    </source>
</evidence>